<gene>
    <name evidence="9" type="ORF">BN14_11245</name>
</gene>
<dbReference type="InterPro" id="IPR012132">
    <property type="entry name" value="GMC_OxRdtase"/>
</dbReference>
<dbReference type="GO" id="GO:0050660">
    <property type="term" value="F:flavin adenine dinucleotide binding"/>
    <property type="evidence" value="ECO:0007669"/>
    <property type="project" value="InterPro"/>
</dbReference>
<feature type="region of interest" description="Disordered" evidence="7">
    <location>
        <begin position="1"/>
        <end position="22"/>
    </location>
</feature>
<dbReference type="AlphaFoldDB" id="M5CCV4"/>
<evidence type="ECO:0000256" key="1">
    <source>
        <dbReference type="ARBA" id="ARBA00001974"/>
    </source>
</evidence>
<evidence type="ECO:0000256" key="4">
    <source>
        <dbReference type="ARBA" id="ARBA00022729"/>
    </source>
</evidence>
<dbReference type="Pfam" id="PF00732">
    <property type="entry name" value="GMC_oxred_N"/>
    <property type="match status" value="1"/>
</dbReference>
<dbReference type="EMBL" id="CAOJ01016766">
    <property type="protein sequence ID" value="CCO37094.1"/>
    <property type="molecule type" value="Genomic_DNA"/>
</dbReference>
<proteinExistence type="inferred from homology"/>
<dbReference type="Gene3D" id="3.30.560.10">
    <property type="entry name" value="Glucose Oxidase, domain 3"/>
    <property type="match status" value="1"/>
</dbReference>
<keyword evidence="4" id="KW-0732">Signal</keyword>
<evidence type="ECO:0000256" key="6">
    <source>
        <dbReference type="ARBA" id="ARBA00023002"/>
    </source>
</evidence>
<dbReference type="SUPFAM" id="SSF51905">
    <property type="entry name" value="FAD/NAD(P)-binding domain"/>
    <property type="match status" value="1"/>
</dbReference>
<keyword evidence="5" id="KW-0274">FAD</keyword>
<dbReference type="Gene3D" id="3.50.50.60">
    <property type="entry name" value="FAD/NAD(P)-binding domain"/>
    <property type="match status" value="1"/>
</dbReference>
<dbReference type="HOGENOM" id="CLU_1504470_0_0_1"/>
<reference evidence="9 10" key="1">
    <citation type="journal article" date="2013" name="J. Biotechnol.">
        <title>Establishment and interpretation of the genome sequence of the phytopathogenic fungus Rhizoctonia solani AG1-IB isolate 7/3/14.</title>
        <authorList>
            <person name="Wibberg D.W."/>
            <person name="Jelonek L.J."/>
            <person name="Rupp O.R."/>
            <person name="Hennig M.H."/>
            <person name="Eikmeyer F.E."/>
            <person name="Goesmann A.G."/>
            <person name="Hartmann A.H."/>
            <person name="Borriss R.B."/>
            <person name="Grosch R.G."/>
            <person name="Puehler A.P."/>
            <person name="Schlueter A.S."/>
        </authorList>
    </citation>
    <scope>NUCLEOTIDE SEQUENCE [LARGE SCALE GENOMIC DNA]</scope>
    <source>
        <strain evidence="10">AG1-IB / isolate 7/3/14</strain>
    </source>
</reference>
<dbReference type="PANTHER" id="PTHR11552">
    <property type="entry name" value="GLUCOSE-METHANOL-CHOLINE GMC OXIDOREDUCTASE"/>
    <property type="match status" value="1"/>
</dbReference>
<comment type="similarity">
    <text evidence="2">Belongs to the GMC oxidoreductase family.</text>
</comment>
<feature type="domain" description="Glucose-methanol-choline oxidoreductase N-terminal" evidence="8">
    <location>
        <begin position="53"/>
        <end position="156"/>
    </location>
</feature>
<dbReference type="InterPro" id="IPR036188">
    <property type="entry name" value="FAD/NAD-bd_sf"/>
</dbReference>
<evidence type="ECO:0000256" key="2">
    <source>
        <dbReference type="ARBA" id="ARBA00010790"/>
    </source>
</evidence>
<evidence type="ECO:0000256" key="7">
    <source>
        <dbReference type="SAM" id="MobiDB-lite"/>
    </source>
</evidence>
<keyword evidence="6" id="KW-0560">Oxidoreductase</keyword>
<evidence type="ECO:0000313" key="10">
    <source>
        <dbReference type="Proteomes" id="UP000012065"/>
    </source>
</evidence>
<dbReference type="InterPro" id="IPR000172">
    <property type="entry name" value="GMC_OxRdtase_N"/>
</dbReference>
<accession>M5CCV4</accession>
<sequence length="179" mass="19440">MKAAEHFTGVDPFRENHTNAGPGDIFPSQGQDGLVAASYNSWYGDITPPFAKSMANLGIPINFNPDSGNAYGVFNSATSINRTTGQRSYSANTYYAYNAHRPNLVVLTGAQATKINFDSKNKTKSGGLVATGVSFVHKSQTYTVKAKKEVILSAVSSAPRAQRNWKLDNTEKEWNRGVD</sequence>
<keyword evidence="3" id="KW-0285">Flavoprotein</keyword>
<evidence type="ECO:0000256" key="3">
    <source>
        <dbReference type="ARBA" id="ARBA00022630"/>
    </source>
</evidence>
<name>M5CCV4_THACB</name>
<comment type="cofactor">
    <cofactor evidence="1">
        <name>FAD</name>
        <dbReference type="ChEBI" id="CHEBI:57692"/>
    </cofactor>
</comment>
<evidence type="ECO:0000259" key="8">
    <source>
        <dbReference type="Pfam" id="PF00732"/>
    </source>
</evidence>
<dbReference type="Proteomes" id="UP000012065">
    <property type="component" value="Unassembled WGS sequence"/>
</dbReference>
<dbReference type="PANTHER" id="PTHR11552:SF201">
    <property type="entry name" value="GLUCOSE-METHANOL-CHOLINE OXIDOREDUCTASE N-TERMINAL DOMAIN-CONTAINING PROTEIN"/>
    <property type="match status" value="1"/>
</dbReference>
<organism evidence="9 10">
    <name type="scientific">Thanatephorus cucumeris (strain AG1-IB / isolate 7/3/14)</name>
    <name type="common">Lettuce bottom rot fungus</name>
    <name type="synonym">Rhizoctonia solani</name>
    <dbReference type="NCBI Taxonomy" id="1108050"/>
    <lineage>
        <taxon>Eukaryota</taxon>
        <taxon>Fungi</taxon>
        <taxon>Dikarya</taxon>
        <taxon>Basidiomycota</taxon>
        <taxon>Agaricomycotina</taxon>
        <taxon>Agaricomycetes</taxon>
        <taxon>Cantharellales</taxon>
        <taxon>Ceratobasidiaceae</taxon>
        <taxon>Rhizoctonia</taxon>
        <taxon>Rhizoctonia solani AG-1</taxon>
    </lineage>
</organism>
<evidence type="ECO:0000256" key="5">
    <source>
        <dbReference type="ARBA" id="ARBA00022827"/>
    </source>
</evidence>
<evidence type="ECO:0000313" key="9">
    <source>
        <dbReference type="EMBL" id="CCO37094.1"/>
    </source>
</evidence>
<comment type="caution">
    <text evidence="9">The sequence shown here is derived from an EMBL/GenBank/DDBJ whole genome shotgun (WGS) entry which is preliminary data.</text>
</comment>
<dbReference type="GO" id="GO:0016614">
    <property type="term" value="F:oxidoreductase activity, acting on CH-OH group of donors"/>
    <property type="evidence" value="ECO:0007669"/>
    <property type="project" value="InterPro"/>
</dbReference>
<protein>
    <recommendedName>
        <fullName evidence="8">Glucose-methanol-choline oxidoreductase N-terminal domain-containing protein</fullName>
    </recommendedName>
</protein>